<comment type="subunit">
    <text evidence="9">Binds to RNA polymerase II.</text>
</comment>
<name>A0A4Y7LR49_9CRUS</name>
<evidence type="ECO:0000256" key="5">
    <source>
        <dbReference type="ARBA" id="ARBA00023054"/>
    </source>
</evidence>
<keyword evidence="7" id="KW-0539">Nucleus</keyword>
<dbReference type="Gene3D" id="3.40.50.300">
    <property type="entry name" value="P-loop containing nucleotide triphosphate hydrolases"/>
    <property type="match status" value="1"/>
</dbReference>
<dbReference type="EMBL" id="LR000210">
    <property type="protein sequence ID" value="SVE69829.1"/>
    <property type="molecule type" value="mRNA"/>
</dbReference>
<dbReference type="InterPro" id="IPR027417">
    <property type="entry name" value="P-loop_NTPase"/>
</dbReference>
<accession>A0A4Y7LR49</accession>
<dbReference type="GO" id="GO:0005525">
    <property type="term" value="F:GTP binding"/>
    <property type="evidence" value="ECO:0007669"/>
    <property type="project" value="UniProtKB-KW"/>
</dbReference>
<keyword evidence="3 9" id="KW-0547">Nucleotide-binding</keyword>
<evidence type="ECO:0000256" key="3">
    <source>
        <dbReference type="ARBA" id="ARBA00022741"/>
    </source>
</evidence>
<evidence type="ECO:0000256" key="2">
    <source>
        <dbReference type="ARBA" id="ARBA00022490"/>
    </source>
</evidence>
<evidence type="ECO:0000256" key="4">
    <source>
        <dbReference type="ARBA" id="ARBA00022801"/>
    </source>
</evidence>
<dbReference type="FunFam" id="3.40.50.300:FF:000888">
    <property type="entry name" value="GPN-loop GTPase 1"/>
    <property type="match status" value="1"/>
</dbReference>
<evidence type="ECO:0000256" key="8">
    <source>
        <dbReference type="ARBA" id="ARBA00055682"/>
    </source>
</evidence>
<evidence type="ECO:0000256" key="1">
    <source>
        <dbReference type="ARBA" id="ARBA00005290"/>
    </source>
</evidence>
<dbReference type="GO" id="GO:0005634">
    <property type="term" value="C:nucleus"/>
    <property type="evidence" value="ECO:0007669"/>
    <property type="project" value="UniProtKB-SubCell"/>
</dbReference>
<keyword evidence="4 9" id="KW-0378">Hydrolase</keyword>
<dbReference type="Pfam" id="PF03029">
    <property type="entry name" value="ATP_bind_1"/>
    <property type="match status" value="1"/>
</dbReference>
<feature type="region of interest" description="Disordered" evidence="10">
    <location>
        <begin position="298"/>
        <end position="332"/>
    </location>
</feature>
<dbReference type="PANTHER" id="PTHR21231">
    <property type="entry name" value="XPA-BINDING PROTEIN 1-RELATED"/>
    <property type="match status" value="1"/>
</dbReference>
<keyword evidence="5" id="KW-0175">Coiled coil</keyword>
<dbReference type="SUPFAM" id="SSF52540">
    <property type="entry name" value="P-loop containing nucleoside triphosphate hydrolases"/>
    <property type="match status" value="1"/>
</dbReference>
<dbReference type="EC" id="3.6.5.-" evidence="9"/>
<evidence type="ECO:0000256" key="9">
    <source>
        <dbReference type="RuleBase" id="RU365059"/>
    </source>
</evidence>
<dbReference type="GO" id="GO:0003924">
    <property type="term" value="F:GTPase activity"/>
    <property type="evidence" value="ECO:0007669"/>
    <property type="project" value="InterPro"/>
</dbReference>
<reference evidence="11" key="1">
    <citation type="submission" date="2018-08" db="EMBL/GenBank/DDBJ databases">
        <authorList>
            <person name="Cornetti L."/>
        </authorList>
    </citation>
    <scope>NUCLEOTIDE SEQUENCE</scope>
    <source>
        <strain evidence="11">FI-BAL1-1</strain>
    </source>
</reference>
<gene>
    <name evidence="11" type="primary">EOG090X072H</name>
</gene>
<dbReference type="GO" id="GO:0005737">
    <property type="term" value="C:cytoplasm"/>
    <property type="evidence" value="ECO:0007669"/>
    <property type="project" value="UniProtKB-SubCell"/>
</dbReference>
<evidence type="ECO:0000313" key="11">
    <source>
        <dbReference type="EMBL" id="SVE69829.1"/>
    </source>
</evidence>
<keyword evidence="2 9" id="KW-0963">Cytoplasm</keyword>
<dbReference type="InterPro" id="IPR004130">
    <property type="entry name" value="Gpn"/>
</dbReference>
<protein>
    <recommendedName>
        <fullName evidence="9">GPN-loop GTPase</fullName>
        <ecNumber evidence="9">3.6.5.-</ecNumber>
    </recommendedName>
</protein>
<feature type="compositionally biased region" description="Acidic residues" evidence="10">
    <location>
        <begin position="309"/>
        <end position="325"/>
    </location>
</feature>
<dbReference type="PANTHER" id="PTHR21231:SF8">
    <property type="entry name" value="GPN-LOOP GTPASE 1"/>
    <property type="match status" value="1"/>
</dbReference>
<dbReference type="InterPro" id="IPR030230">
    <property type="entry name" value="Gpn1/Npa3/XAB1"/>
</dbReference>
<proteinExistence type="evidence at transcript level"/>
<comment type="subcellular location">
    <subcellularLocation>
        <location evidence="9">Cytoplasm</location>
    </subcellularLocation>
    <subcellularLocation>
        <location evidence="9">Nucleus</location>
    </subcellularLocation>
</comment>
<evidence type="ECO:0000256" key="6">
    <source>
        <dbReference type="ARBA" id="ARBA00023134"/>
    </source>
</evidence>
<dbReference type="AlphaFoldDB" id="A0A4Y7LR49"/>
<keyword evidence="6 9" id="KW-0342">GTP-binding</keyword>
<comment type="function">
    <text evidence="8 9">Small GTPase required for proper nuclear import of RNA polymerase II (RNAPII). May act at an RNAP assembly step prior to nuclear import.</text>
</comment>
<comment type="similarity">
    <text evidence="1 9">Belongs to the GPN-loop GTPase family.</text>
</comment>
<dbReference type="CDD" id="cd17870">
    <property type="entry name" value="GPN1"/>
    <property type="match status" value="1"/>
</dbReference>
<sequence>MSTEKKEKPVCLLVLGMAGSGKTTFVQRLTSHLTAKGKAPYVINLDPACREVPYPANIDIRDTVNYKEVMKQYTLGPNGGIVTSLNLFATKFDQVMKLLDKRSATTDIAIFDTPGQIEVFTWSASGSIIAETLAAFYPTLVVYVMDTVRSVSPVTFMSNMLYAVSILYKLKLPFIIVLNKIDIVSHQHALEWMQDYTAFDAALNADETSYNVNLARSMSLVLDEFYETIRTVGVSSATGEGFDDFLAAVTLAETEYKEDYRPEHERLLKLQAEGKSKEREKKNTAMFTKDYQGEGSEIFLRNHAVGGDSSDDEGEEREAELDDEYDVQKHQSFRQFLEEQKKKQLSKSNNASS</sequence>
<evidence type="ECO:0000256" key="7">
    <source>
        <dbReference type="ARBA" id="ARBA00023242"/>
    </source>
</evidence>
<evidence type="ECO:0000256" key="10">
    <source>
        <dbReference type="SAM" id="MobiDB-lite"/>
    </source>
</evidence>
<organism evidence="11">
    <name type="scientific">Eubosmina coregoni</name>
    <dbReference type="NCBI Taxonomy" id="186181"/>
    <lineage>
        <taxon>Eukaryota</taxon>
        <taxon>Metazoa</taxon>
        <taxon>Ecdysozoa</taxon>
        <taxon>Arthropoda</taxon>
        <taxon>Crustacea</taxon>
        <taxon>Branchiopoda</taxon>
        <taxon>Diplostraca</taxon>
        <taxon>Cladocera</taxon>
        <taxon>Anomopoda</taxon>
        <taxon>Bosminidae</taxon>
        <taxon>Eubosmina</taxon>
    </lineage>
</organism>